<reference evidence="2" key="1">
    <citation type="submission" date="2019-11" db="EMBL/GenBank/DDBJ databases">
        <authorList>
            <person name="Li J."/>
        </authorList>
    </citation>
    <scope>NUCLEOTIDE SEQUENCE</scope>
    <source>
        <strain evidence="2">B6B</strain>
    </source>
</reference>
<dbReference type="Proteomes" id="UP000799092">
    <property type="component" value="Unassembled WGS sequence"/>
</dbReference>
<keyword evidence="1" id="KW-0812">Transmembrane</keyword>
<dbReference type="EMBL" id="WJNG01000013">
    <property type="protein sequence ID" value="MRH44054.1"/>
    <property type="molecule type" value="Genomic_DNA"/>
</dbReference>
<proteinExistence type="predicted"/>
<keyword evidence="1" id="KW-1133">Transmembrane helix</keyword>
<dbReference type="AlphaFoldDB" id="A0A6A8DEP2"/>
<feature type="transmembrane region" description="Helical" evidence="1">
    <location>
        <begin position="93"/>
        <end position="120"/>
    </location>
</feature>
<feature type="transmembrane region" description="Helical" evidence="1">
    <location>
        <begin position="127"/>
        <end position="146"/>
    </location>
</feature>
<dbReference type="OrthoDB" id="9804829at2"/>
<evidence type="ECO:0000256" key="1">
    <source>
        <dbReference type="SAM" id="Phobius"/>
    </source>
</evidence>
<dbReference type="Pfam" id="PF22564">
    <property type="entry name" value="HAAS"/>
    <property type="match status" value="1"/>
</dbReference>
<gene>
    <name evidence="2" type="ORF">GH741_15530</name>
</gene>
<protein>
    <submittedName>
        <fullName evidence="2">DUF1700 domain-containing protein</fullName>
    </submittedName>
</protein>
<accession>A0A6A8DEP2</accession>
<feature type="transmembrane region" description="Helical" evidence="1">
    <location>
        <begin position="152"/>
        <end position="177"/>
    </location>
</feature>
<evidence type="ECO:0000313" key="3">
    <source>
        <dbReference type="Proteomes" id="UP000799092"/>
    </source>
</evidence>
<keyword evidence="1" id="KW-0472">Membrane</keyword>
<keyword evidence="3" id="KW-1185">Reference proteome</keyword>
<organism evidence="2 3">
    <name type="scientific">Aquibacillus halophilus</name>
    <dbReference type="NCBI Taxonomy" id="930132"/>
    <lineage>
        <taxon>Bacteria</taxon>
        <taxon>Bacillati</taxon>
        <taxon>Bacillota</taxon>
        <taxon>Bacilli</taxon>
        <taxon>Bacillales</taxon>
        <taxon>Bacillaceae</taxon>
        <taxon>Aquibacillus</taxon>
    </lineage>
</organism>
<dbReference type="RefSeq" id="WP_153737660.1">
    <property type="nucleotide sequence ID" value="NZ_WJNG01000013.1"/>
</dbReference>
<evidence type="ECO:0000313" key="2">
    <source>
        <dbReference type="EMBL" id="MRH44054.1"/>
    </source>
</evidence>
<name>A0A6A8DEP2_9BACI</name>
<sequence>MNKKYFINELNYHLRKIPHLDRKSIIQDFNERFDVGLIDFKTEEEIAAELGAPKFIASEILEGYQNTSEGNRPDDNNRNNQKEKDQPINVSRAIIATIGLVLFNLIFLLGPVVAIFAVYLSLSAVGIAFTITPIAWIVSIIIGQASDLLGEFFIVLTLCSLGILLSVGMIQIGKILYRLTAKYLKVNIRIIKG</sequence>
<comment type="caution">
    <text evidence="2">The sequence shown here is derived from an EMBL/GenBank/DDBJ whole genome shotgun (WGS) entry which is preliminary data.</text>
</comment>